<evidence type="ECO:0000256" key="1">
    <source>
        <dbReference type="SAM" id="MobiDB-lite"/>
    </source>
</evidence>
<feature type="region of interest" description="Disordered" evidence="1">
    <location>
        <begin position="207"/>
        <end position="226"/>
    </location>
</feature>
<evidence type="ECO:0000313" key="3">
    <source>
        <dbReference type="Proteomes" id="UP000233837"/>
    </source>
</evidence>
<proteinExistence type="predicted"/>
<dbReference type="EMBL" id="KZ503853">
    <property type="protein sequence ID" value="PKU61027.1"/>
    <property type="molecule type" value="Genomic_DNA"/>
</dbReference>
<feature type="compositionally biased region" description="Basic and acidic residues" evidence="1">
    <location>
        <begin position="272"/>
        <end position="281"/>
    </location>
</feature>
<dbReference type="AlphaFoldDB" id="A0A2I0VCA2"/>
<dbReference type="Proteomes" id="UP000233837">
    <property type="component" value="Unassembled WGS sequence"/>
</dbReference>
<sequence>MENRRILPSDAWKNYRKNLALPVLDSSEVLTVVLRFLKDLIRILKVMGKVIEEQFEASDDILTPDVVLNINCLGNLPAVDALVEKETKQGINSDVNPDVEILNKFDVLSELIEVNEAEELDSNNEIVVEEGEILESITESDLNVSDKGLVQQPEVSRNENLDMPVINPYVGGNQASEKKSKHFKELRSLGSGNVIPHNRKRMVDLTPTISGDRNAPPRKGLSPTMSVNAFPEKMTGISNSTQVIREPDLEKMPVLSPIMGKGKQTMVEEEERESKGERERGSYEGEFVRGFIKVSPSKDPSSSSPIIILSSLGILERSTSASDQGSGSLPTLGERERMKGSPPTLEECERTKGSLPILGEFEWKKVLFLTWRV</sequence>
<gene>
    <name evidence="2" type="ORF">MA16_Dca024296</name>
</gene>
<evidence type="ECO:0000313" key="2">
    <source>
        <dbReference type="EMBL" id="PKU61027.1"/>
    </source>
</evidence>
<feature type="region of interest" description="Disordered" evidence="1">
    <location>
        <begin position="261"/>
        <end position="281"/>
    </location>
</feature>
<accession>A0A2I0VCA2</accession>
<reference evidence="2 3" key="1">
    <citation type="journal article" date="2016" name="Sci. Rep.">
        <title>The Dendrobium catenatum Lindl. genome sequence provides insights into polysaccharide synthase, floral development and adaptive evolution.</title>
        <authorList>
            <person name="Zhang G.Q."/>
            <person name="Xu Q."/>
            <person name="Bian C."/>
            <person name="Tsai W.C."/>
            <person name="Yeh C.M."/>
            <person name="Liu K.W."/>
            <person name="Yoshida K."/>
            <person name="Zhang L.S."/>
            <person name="Chang S.B."/>
            <person name="Chen F."/>
            <person name="Shi Y."/>
            <person name="Su Y.Y."/>
            <person name="Zhang Y.Q."/>
            <person name="Chen L.J."/>
            <person name="Yin Y."/>
            <person name="Lin M."/>
            <person name="Huang H."/>
            <person name="Deng H."/>
            <person name="Wang Z.W."/>
            <person name="Zhu S.L."/>
            <person name="Zhao X."/>
            <person name="Deng C."/>
            <person name="Niu S.C."/>
            <person name="Huang J."/>
            <person name="Wang M."/>
            <person name="Liu G.H."/>
            <person name="Yang H.J."/>
            <person name="Xiao X.J."/>
            <person name="Hsiao Y.Y."/>
            <person name="Wu W.L."/>
            <person name="Chen Y.Y."/>
            <person name="Mitsuda N."/>
            <person name="Ohme-Takagi M."/>
            <person name="Luo Y.B."/>
            <person name="Van de Peer Y."/>
            <person name="Liu Z.J."/>
        </authorList>
    </citation>
    <scope>NUCLEOTIDE SEQUENCE [LARGE SCALE GENOMIC DNA]</scope>
    <source>
        <tissue evidence="2">The whole plant</tissue>
    </source>
</reference>
<keyword evidence="3" id="KW-1185">Reference proteome</keyword>
<protein>
    <submittedName>
        <fullName evidence="2">Uncharacterized protein</fullName>
    </submittedName>
</protein>
<organism evidence="2 3">
    <name type="scientific">Dendrobium catenatum</name>
    <dbReference type="NCBI Taxonomy" id="906689"/>
    <lineage>
        <taxon>Eukaryota</taxon>
        <taxon>Viridiplantae</taxon>
        <taxon>Streptophyta</taxon>
        <taxon>Embryophyta</taxon>
        <taxon>Tracheophyta</taxon>
        <taxon>Spermatophyta</taxon>
        <taxon>Magnoliopsida</taxon>
        <taxon>Liliopsida</taxon>
        <taxon>Asparagales</taxon>
        <taxon>Orchidaceae</taxon>
        <taxon>Epidendroideae</taxon>
        <taxon>Malaxideae</taxon>
        <taxon>Dendrobiinae</taxon>
        <taxon>Dendrobium</taxon>
    </lineage>
</organism>
<reference evidence="2 3" key="2">
    <citation type="journal article" date="2017" name="Nature">
        <title>The Apostasia genome and the evolution of orchids.</title>
        <authorList>
            <person name="Zhang G.Q."/>
            <person name="Liu K.W."/>
            <person name="Li Z."/>
            <person name="Lohaus R."/>
            <person name="Hsiao Y.Y."/>
            <person name="Niu S.C."/>
            <person name="Wang J.Y."/>
            <person name="Lin Y.C."/>
            <person name="Xu Q."/>
            <person name="Chen L.J."/>
            <person name="Yoshida K."/>
            <person name="Fujiwara S."/>
            <person name="Wang Z.W."/>
            <person name="Zhang Y.Q."/>
            <person name="Mitsuda N."/>
            <person name="Wang M."/>
            <person name="Liu G.H."/>
            <person name="Pecoraro L."/>
            <person name="Huang H.X."/>
            <person name="Xiao X.J."/>
            <person name="Lin M."/>
            <person name="Wu X.Y."/>
            <person name="Wu W.L."/>
            <person name="Chen Y.Y."/>
            <person name="Chang S.B."/>
            <person name="Sakamoto S."/>
            <person name="Ohme-Takagi M."/>
            <person name="Yagi M."/>
            <person name="Zeng S.J."/>
            <person name="Shen C.Y."/>
            <person name="Yeh C.M."/>
            <person name="Luo Y.B."/>
            <person name="Tsai W.C."/>
            <person name="Van de Peer Y."/>
            <person name="Liu Z.J."/>
        </authorList>
    </citation>
    <scope>NUCLEOTIDE SEQUENCE [LARGE SCALE GENOMIC DNA]</scope>
    <source>
        <tissue evidence="2">The whole plant</tissue>
    </source>
</reference>
<name>A0A2I0VCA2_9ASPA</name>
<feature type="compositionally biased region" description="Polar residues" evidence="1">
    <location>
        <begin position="319"/>
        <end position="329"/>
    </location>
</feature>
<feature type="region of interest" description="Disordered" evidence="1">
    <location>
        <begin position="319"/>
        <end position="350"/>
    </location>
</feature>